<dbReference type="OrthoDB" id="4475619at2759"/>
<reference evidence="3" key="1">
    <citation type="submission" date="2017-12" db="EMBL/GenBank/DDBJ databases">
        <authorList>
            <consortium name="DOE Joint Genome Institute"/>
            <person name="Mondo S.J."/>
            <person name="Kjaerbolling I."/>
            <person name="Vesth T.C."/>
            <person name="Frisvad J.C."/>
            <person name="Nybo J.L."/>
            <person name="Theobald S."/>
            <person name="Kuo A."/>
            <person name="Bowyer P."/>
            <person name="Matsuda Y."/>
            <person name="Lyhne E.K."/>
            <person name="Kogle M.E."/>
            <person name="Clum A."/>
            <person name="Lipzen A."/>
            <person name="Salamov A."/>
            <person name="Ngan C.Y."/>
            <person name="Daum C."/>
            <person name="Chiniquy J."/>
            <person name="Barry K."/>
            <person name="LaButti K."/>
            <person name="Haridas S."/>
            <person name="Simmons B.A."/>
            <person name="Magnuson J.K."/>
            <person name="Mortensen U.H."/>
            <person name="Larsen T.O."/>
            <person name="Grigoriev I.V."/>
            <person name="Baker S.E."/>
            <person name="Andersen M.R."/>
            <person name="Nordberg H.P."/>
            <person name="Cantor M.N."/>
            <person name="Hua S.X."/>
        </authorList>
    </citation>
    <scope>NUCLEOTIDE SEQUENCE [LARGE SCALE GENOMIC DNA]</scope>
    <source>
        <strain evidence="3">IBT 19404</strain>
    </source>
</reference>
<dbReference type="PROSITE" id="PS51257">
    <property type="entry name" value="PROKAR_LIPOPROTEIN"/>
    <property type="match status" value="1"/>
</dbReference>
<proteinExistence type="predicted"/>
<feature type="chain" id="PRO_5014433081" evidence="1">
    <location>
        <begin position="19"/>
        <end position="59"/>
    </location>
</feature>
<evidence type="ECO:0000313" key="3">
    <source>
        <dbReference type="Proteomes" id="UP000235023"/>
    </source>
</evidence>
<dbReference type="Proteomes" id="UP000235023">
    <property type="component" value="Unassembled WGS sequence"/>
</dbReference>
<feature type="signal peptide" evidence="1">
    <location>
        <begin position="1"/>
        <end position="18"/>
    </location>
</feature>
<protein>
    <submittedName>
        <fullName evidence="2">Uncharacterized protein</fullName>
    </submittedName>
</protein>
<dbReference type="AlphaFoldDB" id="A0A2J5HYC4"/>
<evidence type="ECO:0000256" key="1">
    <source>
        <dbReference type="SAM" id="SignalP"/>
    </source>
</evidence>
<keyword evidence="1" id="KW-0732">Signal</keyword>
<evidence type="ECO:0000313" key="2">
    <source>
        <dbReference type="EMBL" id="PLN82451.1"/>
    </source>
</evidence>
<dbReference type="EMBL" id="KZ559527">
    <property type="protein sequence ID" value="PLN82451.1"/>
    <property type="molecule type" value="Genomic_DNA"/>
</dbReference>
<gene>
    <name evidence="2" type="ORF">BDW42DRAFT_193067</name>
</gene>
<keyword evidence="3" id="KW-1185">Reference proteome</keyword>
<accession>A0A2J5HYC4</accession>
<name>A0A2J5HYC4_9EURO</name>
<organism evidence="2 3">
    <name type="scientific">Aspergillus taichungensis</name>
    <dbReference type="NCBI Taxonomy" id="482145"/>
    <lineage>
        <taxon>Eukaryota</taxon>
        <taxon>Fungi</taxon>
        <taxon>Dikarya</taxon>
        <taxon>Ascomycota</taxon>
        <taxon>Pezizomycotina</taxon>
        <taxon>Eurotiomycetes</taxon>
        <taxon>Eurotiomycetidae</taxon>
        <taxon>Eurotiales</taxon>
        <taxon>Aspergillaceae</taxon>
        <taxon>Aspergillus</taxon>
        <taxon>Aspergillus subgen. Circumdati</taxon>
    </lineage>
</organism>
<sequence>MRFISIATTLFLATTALAGGVGCEKKCYFSSAEAGKVCKAPTPAVVPNGPGCFKCCKSA</sequence>